<name>A0A9Q1KD74_9CARY</name>
<evidence type="ECO:0008006" key="6">
    <source>
        <dbReference type="Google" id="ProtNLM"/>
    </source>
</evidence>
<dbReference type="PANTHER" id="PTHR48046">
    <property type="entry name" value="UDP-GLYCOSYLTRANSFERASE 72E1"/>
    <property type="match status" value="1"/>
</dbReference>
<dbReference type="CDD" id="cd03784">
    <property type="entry name" value="GT1_Gtf-like"/>
    <property type="match status" value="1"/>
</dbReference>
<dbReference type="Gene3D" id="3.40.50.2000">
    <property type="entry name" value="Glycogen Phosphorylase B"/>
    <property type="match status" value="3"/>
</dbReference>
<evidence type="ECO:0000313" key="4">
    <source>
        <dbReference type="EMBL" id="KAJ8440673.1"/>
    </source>
</evidence>
<dbReference type="GO" id="GO:0008194">
    <property type="term" value="F:UDP-glycosyltransferase activity"/>
    <property type="evidence" value="ECO:0007669"/>
    <property type="project" value="InterPro"/>
</dbReference>
<dbReference type="Pfam" id="PF00201">
    <property type="entry name" value="UDPGT"/>
    <property type="match status" value="1"/>
</dbReference>
<dbReference type="EMBL" id="JAKOGI010000186">
    <property type="protein sequence ID" value="KAJ8440673.1"/>
    <property type="molecule type" value="Genomic_DNA"/>
</dbReference>
<keyword evidence="5" id="KW-1185">Reference proteome</keyword>
<dbReference type="AlphaFoldDB" id="A0A9Q1KD74"/>
<gene>
    <name evidence="4" type="ORF">Cgig2_031090</name>
</gene>
<sequence length="677" mass="75271">MHSHGFEPGYGSPTHLIPLVKFAMLLVMRFDLSVSLLIPSVAGAQPTEAQTSFLYSLPSSLHHFPHFSPPARRSVHCGRHVPHHGPFYLSVQDMPDPLVLPGCMPVHGKDLQDRKVEAYKMVLDHVKRQDDEFDFLPEDFFNRTMDRSLLLPNWAHRLRVGLRPKANKHGVVEAHEIAKIVKDLMEGDEGEKIRYRMREFSDLAKRAECRPHIVIVPTPGMGHLIPLVQLANRILDSFPSFTLSFLVPTMDAPSKAQVATLAALPLDRASSSFLPPVSTDDLPPGAKIETRICLTLVRSLPTLRSRLVDLARDPTRRLSALVVDLFGTDAFDLCAEFGMKPYIFFPSTAMCLSLFLHLPELDAKVSCEFKDVGEPVRLPGCVPVRGEDLLDPVQDRKNEAYKWILHHAKRYRLAEGILVNTFFELEEGAIKALQRPEPGKPPVYPVGPLVRPGSGKGKDDASECLRWLDEQPRGSVLFVSFGSGGTHTCDQLTELAHGLEMSEQRFLWVVRAPNDTTNATFFNSGEADRDPLGFLPQGFLERTKERGLVIPSWAPQIKVLSHESTGGFLTHCGWNSILESVDHGVPFIAWPLYAEQRMNAVMLTEDLKVALQPRAGPHGLISRGEIAVTVRGLMEGEEGKKIRNKMKDLKGAAVKALSENGSSIKALSEAALKWKSQ</sequence>
<proteinExistence type="inferred from homology"/>
<reference evidence="4" key="1">
    <citation type="submission" date="2022-04" db="EMBL/GenBank/DDBJ databases">
        <title>Carnegiea gigantea Genome sequencing and assembly v2.</title>
        <authorList>
            <person name="Copetti D."/>
            <person name="Sanderson M.J."/>
            <person name="Burquez A."/>
            <person name="Wojciechowski M.F."/>
        </authorList>
    </citation>
    <scope>NUCLEOTIDE SEQUENCE</scope>
    <source>
        <strain evidence="4">SGP5-SGP5p</strain>
        <tissue evidence="4">Aerial part</tissue>
    </source>
</reference>
<dbReference type="FunFam" id="3.40.50.2000:FF:000054">
    <property type="entry name" value="Glycosyltransferase"/>
    <property type="match status" value="1"/>
</dbReference>
<accession>A0A9Q1KD74</accession>
<dbReference type="OrthoDB" id="5835829at2759"/>
<keyword evidence="3" id="KW-0808">Transferase</keyword>
<protein>
    <recommendedName>
        <fullName evidence="6">Hydroquinone glucosyltransferase</fullName>
    </recommendedName>
</protein>
<keyword evidence="2" id="KW-0328">Glycosyltransferase</keyword>
<dbReference type="PANTHER" id="PTHR48046:SF6">
    <property type="entry name" value="GLYCOSYLTRANSFERASE"/>
    <property type="match status" value="1"/>
</dbReference>
<comment type="similarity">
    <text evidence="1">Belongs to the UDP-glycosyltransferase family.</text>
</comment>
<dbReference type="FunFam" id="3.40.50.2000:FF:000051">
    <property type="entry name" value="Glycosyltransferase"/>
    <property type="match status" value="1"/>
</dbReference>
<evidence type="ECO:0000256" key="2">
    <source>
        <dbReference type="ARBA" id="ARBA00022676"/>
    </source>
</evidence>
<evidence type="ECO:0000256" key="1">
    <source>
        <dbReference type="ARBA" id="ARBA00009995"/>
    </source>
</evidence>
<dbReference type="InterPro" id="IPR002213">
    <property type="entry name" value="UDP_glucos_trans"/>
</dbReference>
<organism evidence="4 5">
    <name type="scientific">Carnegiea gigantea</name>
    <dbReference type="NCBI Taxonomy" id="171969"/>
    <lineage>
        <taxon>Eukaryota</taxon>
        <taxon>Viridiplantae</taxon>
        <taxon>Streptophyta</taxon>
        <taxon>Embryophyta</taxon>
        <taxon>Tracheophyta</taxon>
        <taxon>Spermatophyta</taxon>
        <taxon>Magnoliopsida</taxon>
        <taxon>eudicotyledons</taxon>
        <taxon>Gunneridae</taxon>
        <taxon>Pentapetalae</taxon>
        <taxon>Caryophyllales</taxon>
        <taxon>Cactineae</taxon>
        <taxon>Cactaceae</taxon>
        <taxon>Cactoideae</taxon>
        <taxon>Echinocereeae</taxon>
        <taxon>Carnegiea</taxon>
    </lineage>
</organism>
<evidence type="ECO:0000313" key="5">
    <source>
        <dbReference type="Proteomes" id="UP001153076"/>
    </source>
</evidence>
<dbReference type="SUPFAM" id="SSF53756">
    <property type="entry name" value="UDP-Glycosyltransferase/glycogen phosphorylase"/>
    <property type="match status" value="2"/>
</dbReference>
<comment type="caution">
    <text evidence="4">The sequence shown here is derived from an EMBL/GenBank/DDBJ whole genome shotgun (WGS) entry which is preliminary data.</text>
</comment>
<evidence type="ECO:0000256" key="3">
    <source>
        <dbReference type="ARBA" id="ARBA00022679"/>
    </source>
</evidence>
<dbReference type="Proteomes" id="UP001153076">
    <property type="component" value="Unassembled WGS sequence"/>
</dbReference>